<keyword evidence="4" id="KW-1185">Reference proteome</keyword>
<feature type="transmembrane region" description="Helical" evidence="2">
    <location>
        <begin position="132"/>
        <end position="154"/>
    </location>
</feature>
<keyword evidence="2" id="KW-0812">Transmembrane</keyword>
<gene>
    <name evidence="3" type="ORF">AYL99_00222</name>
</gene>
<proteinExistence type="predicted"/>
<evidence type="ECO:0000313" key="4">
    <source>
        <dbReference type="Proteomes" id="UP000078343"/>
    </source>
</evidence>
<keyword evidence="2" id="KW-1133">Transmembrane helix</keyword>
<evidence type="ECO:0000313" key="3">
    <source>
        <dbReference type="EMBL" id="OAP64250.1"/>
    </source>
</evidence>
<evidence type="ECO:0000256" key="2">
    <source>
        <dbReference type="SAM" id="Phobius"/>
    </source>
</evidence>
<dbReference type="GeneID" id="30004392"/>
<accession>A0A178ZWP1</accession>
<feature type="compositionally biased region" description="Low complexity" evidence="1">
    <location>
        <begin position="23"/>
        <end position="34"/>
    </location>
</feature>
<keyword evidence="2" id="KW-0472">Membrane</keyword>
<feature type="compositionally biased region" description="Polar residues" evidence="1">
    <location>
        <begin position="35"/>
        <end position="48"/>
    </location>
</feature>
<organism evidence="3 4">
    <name type="scientific">Fonsecaea erecta</name>
    <dbReference type="NCBI Taxonomy" id="1367422"/>
    <lineage>
        <taxon>Eukaryota</taxon>
        <taxon>Fungi</taxon>
        <taxon>Dikarya</taxon>
        <taxon>Ascomycota</taxon>
        <taxon>Pezizomycotina</taxon>
        <taxon>Eurotiomycetes</taxon>
        <taxon>Chaetothyriomycetidae</taxon>
        <taxon>Chaetothyriales</taxon>
        <taxon>Herpotrichiellaceae</taxon>
        <taxon>Fonsecaea</taxon>
    </lineage>
</organism>
<dbReference type="RefSeq" id="XP_018697617.1">
    <property type="nucleotide sequence ID" value="XM_018831738.1"/>
</dbReference>
<feature type="compositionally biased region" description="Low complexity" evidence="1">
    <location>
        <begin position="49"/>
        <end position="110"/>
    </location>
</feature>
<evidence type="ECO:0000256" key="1">
    <source>
        <dbReference type="SAM" id="MobiDB-lite"/>
    </source>
</evidence>
<feature type="region of interest" description="Disordered" evidence="1">
    <location>
        <begin position="200"/>
        <end position="385"/>
    </location>
</feature>
<reference evidence="3 4" key="1">
    <citation type="submission" date="2016-04" db="EMBL/GenBank/DDBJ databases">
        <title>Draft genome of Fonsecaea erecta CBS 125763.</title>
        <authorList>
            <person name="Weiss V.A."/>
            <person name="Vicente V.A."/>
            <person name="Raittz R.T."/>
            <person name="Moreno L.F."/>
            <person name="De Souza E.M."/>
            <person name="Pedrosa F.O."/>
            <person name="Steffens M.B."/>
            <person name="Faoro H."/>
            <person name="Tadra-Sfeir M.Z."/>
            <person name="Najafzadeh M.J."/>
            <person name="Felipe M.S."/>
            <person name="Teixeira M."/>
            <person name="Sun J."/>
            <person name="Xi L."/>
            <person name="Gomes R."/>
            <person name="De Azevedo C.M."/>
            <person name="Salgado C.G."/>
            <person name="Da Silva M.B."/>
            <person name="Nascimento M.F."/>
            <person name="Queiroz-Telles F."/>
            <person name="Attili D.S."/>
            <person name="Gorbushina A."/>
        </authorList>
    </citation>
    <scope>NUCLEOTIDE SEQUENCE [LARGE SCALE GENOMIC DNA]</scope>
    <source>
        <strain evidence="3 4">CBS 125763</strain>
    </source>
</reference>
<dbReference type="EMBL" id="LVYI01000001">
    <property type="protein sequence ID" value="OAP64250.1"/>
    <property type="molecule type" value="Genomic_DNA"/>
</dbReference>
<feature type="compositionally biased region" description="Polar residues" evidence="1">
    <location>
        <begin position="1"/>
        <end position="11"/>
    </location>
</feature>
<dbReference type="AlphaFoldDB" id="A0A178ZWP1"/>
<comment type="caution">
    <text evidence="3">The sequence shown here is derived from an EMBL/GenBank/DDBJ whole genome shotgun (WGS) entry which is preliminary data.</text>
</comment>
<dbReference type="OrthoDB" id="4160305at2759"/>
<feature type="compositionally biased region" description="Gly residues" evidence="1">
    <location>
        <begin position="375"/>
        <end position="385"/>
    </location>
</feature>
<sequence>MAFSGTAQNAGFTGVGGQDINTSSLASMASSLASEFSQTTGSHFTRTNSGTSQTGASSSDSSSAGSSAPSTGTQTTPTTFATAVAPSGESSPSPNSSSSYGTSATNAASSTTGGAVTVSEKSSCNSISCSSALKAAVAVPVVVAAIAGILLFFFCARRRRRRRGGAVMSEKAPKKAGKKWTRHLRAFSFDAELLMGGRFSSSNSIRSRDPSVRSGPGTVSRGSAHSGEPSLHSIDEVAPPYRDAVTHVTPPSPARSIPHVTTHAADPIPRPSSTATAPPPYRSIVGGEPPSPSTVRSTVRNPFADSVPVSPIEGSPFNDPPEDASGALRPTLSRGSSMYRSVMTDEDATPTASEAGSIRQAMVGRRVSVRNSETGSGGGGSSSSS</sequence>
<dbReference type="Proteomes" id="UP000078343">
    <property type="component" value="Unassembled WGS sequence"/>
</dbReference>
<feature type="region of interest" description="Disordered" evidence="1">
    <location>
        <begin position="1"/>
        <end position="110"/>
    </location>
</feature>
<name>A0A178ZWP1_9EURO</name>
<protein>
    <submittedName>
        <fullName evidence="3">Uncharacterized protein</fullName>
    </submittedName>
</protein>